<accession>A0A974NH58</accession>
<gene>
    <name evidence="3" type="ORF">JHT90_03810</name>
</gene>
<dbReference type="InterPro" id="IPR007065">
    <property type="entry name" value="HPP"/>
</dbReference>
<dbReference type="InterPro" id="IPR058581">
    <property type="entry name" value="TM_HPP"/>
</dbReference>
<dbReference type="EMBL" id="CP067393">
    <property type="protein sequence ID" value="QQP86379.1"/>
    <property type="molecule type" value="Genomic_DNA"/>
</dbReference>
<dbReference type="PANTHER" id="PTHR33741:SF5">
    <property type="entry name" value="TRANSMEMBRANE PROTEIN DDB_G0269096-RELATED"/>
    <property type="match status" value="1"/>
</dbReference>
<evidence type="ECO:0000259" key="2">
    <source>
        <dbReference type="Pfam" id="PF04982"/>
    </source>
</evidence>
<dbReference type="KEGG" id="eaz:JHT90_03810"/>
<feature type="domain" description="HPP transmembrane region" evidence="2">
    <location>
        <begin position="18"/>
        <end position="166"/>
    </location>
</feature>
<protein>
    <submittedName>
        <fullName evidence="3">HPP family protein</fullName>
    </submittedName>
</protein>
<dbReference type="Pfam" id="PF04982">
    <property type="entry name" value="TM_HPP"/>
    <property type="match status" value="1"/>
</dbReference>
<organism evidence="3 4">
    <name type="scientific">Entomomonas asaccharolytica</name>
    <dbReference type="NCBI Taxonomy" id="2785331"/>
    <lineage>
        <taxon>Bacteria</taxon>
        <taxon>Pseudomonadati</taxon>
        <taxon>Pseudomonadota</taxon>
        <taxon>Gammaproteobacteria</taxon>
        <taxon>Pseudomonadales</taxon>
        <taxon>Pseudomonadaceae</taxon>
        <taxon>Entomomonas</taxon>
    </lineage>
</organism>
<dbReference type="AlphaFoldDB" id="A0A974NH58"/>
<evidence type="ECO:0000256" key="1">
    <source>
        <dbReference type="SAM" id="Phobius"/>
    </source>
</evidence>
<evidence type="ECO:0000313" key="4">
    <source>
        <dbReference type="Proteomes" id="UP000595278"/>
    </source>
</evidence>
<sequence>MIKSIVSKVRGGGNLPDKSNYYQMIVGFIGGLLGIGCIGILGTWQDAPLLMAPFGASCVLLFAAPDSPLAQPRNVIGGHLLSSLVGIVFLKYIGVSPIELGVAVGVAIVLMQLTRTLHAPAGADPILIIMMGNVGWSFLIIPVLMGSIVLVLIAVLVNNVGKRKWPKYW</sequence>
<keyword evidence="1" id="KW-0472">Membrane</keyword>
<dbReference type="RefSeq" id="WP_201094338.1">
    <property type="nucleotide sequence ID" value="NZ_CP067393.1"/>
</dbReference>
<feature type="transmembrane region" description="Helical" evidence="1">
    <location>
        <begin position="21"/>
        <end position="41"/>
    </location>
</feature>
<dbReference type="PANTHER" id="PTHR33741">
    <property type="entry name" value="TRANSMEMBRANE PROTEIN DDB_G0269096-RELATED"/>
    <property type="match status" value="1"/>
</dbReference>
<name>A0A974NH58_9GAMM</name>
<evidence type="ECO:0000313" key="3">
    <source>
        <dbReference type="EMBL" id="QQP86379.1"/>
    </source>
</evidence>
<keyword evidence="4" id="KW-1185">Reference proteome</keyword>
<feature type="transmembrane region" description="Helical" evidence="1">
    <location>
        <begin position="134"/>
        <end position="157"/>
    </location>
</feature>
<reference evidence="3 4" key="1">
    <citation type="submission" date="2021-01" db="EMBL/GenBank/DDBJ databases">
        <title>Entomomonas sp. F2A isolated from a house cricket (Acheta domesticus).</title>
        <authorList>
            <person name="Spergser J."/>
            <person name="Busse H.-J."/>
        </authorList>
    </citation>
    <scope>NUCLEOTIDE SEQUENCE [LARGE SCALE GENOMIC DNA]</scope>
    <source>
        <strain evidence="3 4">F2A</strain>
    </source>
</reference>
<keyword evidence="1" id="KW-1133">Transmembrane helix</keyword>
<feature type="transmembrane region" description="Helical" evidence="1">
    <location>
        <begin position="84"/>
        <end position="114"/>
    </location>
</feature>
<proteinExistence type="predicted"/>
<keyword evidence="1" id="KW-0812">Transmembrane</keyword>
<dbReference type="Proteomes" id="UP000595278">
    <property type="component" value="Chromosome"/>
</dbReference>